<protein>
    <submittedName>
        <fullName evidence="2">Os02g0470200 protein</fullName>
    </submittedName>
</protein>
<sequence length="249" mass="27559">MVWNGASERPDWFLDGGWQGSDIPCKHAIAYITSIPGEKLENHVDEYFSVNKFSAAYEGYIPSIPDKTMWPKATHDFFMRPPLLKSIAGGRHKNKMKSSLEGGSSQKTSKKHECPIYHLLDHHWYTCKNGNLEDIATMEAERGLPKKRLKKVVPCNTETSLVANPSQMVFPANEAMANASHKKKRKKSSSSGANKKKKGAYAITTTTTTISEPVSVSNSTRSATGSNDPVPLQSVFLEPCPDETTQQET</sequence>
<evidence type="ECO:0000313" key="3">
    <source>
        <dbReference type="Proteomes" id="UP000059680"/>
    </source>
</evidence>
<evidence type="ECO:0000256" key="1">
    <source>
        <dbReference type="SAM" id="MobiDB-lite"/>
    </source>
</evidence>
<dbReference type="Proteomes" id="UP000059680">
    <property type="component" value="Chromosome 2"/>
</dbReference>
<accession>A0A0P0VIV7</accession>
<dbReference type="InParanoid" id="A0A0P0VIV7"/>
<dbReference type="PaxDb" id="39947-A0A0P0VIV7"/>
<reference evidence="2 3" key="3">
    <citation type="journal article" date="2013" name="Rice">
        <title>Improvement of the Oryza sativa Nipponbare reference genome using next generation sequence and optical map data.</title>
        <authorList>
            <person name="Kawahara Y."/>
            <person name="de la Bastide M."/>
            <person name="Hamilton J.P."/>
            <person name="Kanamori H."/>
            <person name="McCombie W.R."/>
            <person name="Ouyang S."/>
            <person name="Schwartz D.C."/>
            <person name="Tanaka T."/>
            <person name="Wu J."/>
            <person name="Zhou S."/>
            <person name="Childs K.L."/>
            <person name="Davidson R.M."/>
            <person name="Lin H."/>
            <person name="Quesada-Ocampo L."/>
            <person name="Vaillancourt B."/>
            <person name="Sakai H."/>
            <person name="Lee S.S."/>
            <person name="Kim J."/>
            <person name="Numa H."/>
            <person name="Itoh T."/>
            <person name="Buell C.R."/>
            <person name="Matsumoto T."/>
        </authorList>
    </citation>
    <scope>NUCLEOTIDE SEQUENCE [LARGE SCALE GENOMIC DNA]</scope>
    <source>
        <strain evidence="3">cv. Nipponbare</strain>
    </source>
</reference>
<reference evidence="2 3" key="2">
    <citation type="journal article" date="2013" name="Plant Cell Physiol.">
        <title>Rice Annotation Project Database (RAP-DB): an integrative and interactive database for rice genomics.</title>
        <authorList>
            <person name="Sakai H."/>
            <person name="Lee S.S."/>
            <person name="Tanaka T."/>
            <person name="Numa H."/>
            <person name="Kim J."/>
            <person name="Kawahara Y."/>
            <person name="Wakimoto H."/>
            <person name="Yang C.C."/>
            <person name="Iwamoto M."/>
            <person name="Abe T."/>
            <person name="Yamada Y."/>
            <person name="Muto A."/>
            <person name="Inokuchi H."/>
            <person name="Ikemura T."/>
            <person name="Matsumoto T."/>
            <person name="Sasaki T."/>
            <person name="Itoh T."/>
        </authorList>
    </citation>
    <scope>NUCLEOTIDE SEQUENCE [LARGE SCALE GENOMIC DNA]</scope>
    <source>
        <strain evidence="3">cv. Nipponbare</strain>
    </source>
</reference>
<feature type="compositionally biased region" description="Polar residues" evidence="1">
    <location>
        <begin position="210"/>
        <end position="227"/>
    </location>
</feature>
<feature type="compositionally biased region" description="Low complexity" evidence="1">
    <location>
        <begin position="200"/>
        <end position="209"/>
    </location>
</feature>
<keyword evidence="3" id="KW-1185">Reference proteome</keyword>
<evidence type="ECO:0000313" key="2">
    <source>
        <dbReference type="EMBL" id="BAS78618.1"/>
    </source>
</evidence>
<proteinExistence type="predicted"/>
<dbReference type="AlphaFoldDB" id="A0A0P0VIV7"/>
<feature type="region of interest" description="Disordered" evidence="1">
    <location>
        <begin position="176"/>
        <end position="249"/>
    </location>
</feature>
<feature type="compositionally biased region" description="Basic residues" evidence="1">
    <location>
        <begin position="180"/>
        <end position="199"/>
    </location>
</feature>
<organism evidence="2 3">
    <name type="scientific">Oryza sativa subsp. japonica</name>
    <name type="common">Rice</name>
    <dbReference type="NCBI Taxonomy" id="39947"/>
    <lineage>
        <taxon>Eukaryota</taxon>
        <taxon>Viridiplantae</taxon>
        <taxon>Streptophyta</taxon>
        <taxon>Embryophyta</taxon>
        <taxon>Tracheophyta</taxon>
        <taxon>Spermatophyta</taxon>
        <taxon>Magnoliopsida</taxon>
        <taxon>Liliopsida</taxon>
        <taxon>Poales</taxon>
        <taxon>Poaceae</taxon>
        <taxon>BOP clade</taxon>
        <taxon>Oryzoideae</taxon>
        <taxon>Oryzeae</taxon>
        <taxon>Oryzinae</taxon>
        <taxon>Oryza</taxon>
        <taxon>Oryza sativa</taxon>
    </lineage>
</organism>
<gene>
    <name evidence="2" type="ordered locus">Os02g0470200</name>
    <name evidence="2" type="ORF">OSNPB_020470200</name>
</gene>
<feature type="region of interest" description="Disordered" evidence="1">
    <location>
        <begin position="90"/>
        <end position="109"/>
    </location>
</feature>
<reference evidence="3" key="1">
    <citation type="journal article" date="2005" name="Nature">
        <title>The map-based sequence of the rice genome.</title>
        <authorList>
            <consortium name="International rice genome sequencing project (IRGSP)"/>
            <person name="Matsumoto T."/>
            <person name="Wu J."/>
            <person name="Kanamori H."/>
            <person name="Katayose Y."/>
            <person name="Fujisawa M."/>
            <person name="Namiki N."/>
            <person name="Mizuno H."/>
            <person name="Yamamoto K."/>
            <person name="Antonio B.A."/>
            <person name="Baba T."/>
            <person name="Sakata K."/>
            <person name="Nagamura Y."/>
            <person name="Aoki H."/>
            <person name="Arikawa K."/>
            <person name="Arita K."/>
            <person name="Bito T."/>
            <person name="Chiden Y."/>
            <person name="Fujitsuka N."/>
            <person name="Fukunaka R."/>
            <person name="Hamada M."/>
            <person name="Harada C."/>
            <person name="Hayashi A."/>
            <person name="Hijishita S."/>
            <person name="Honda M."/>
            <person name="Hosokawa S."/>
            <person name="Ichikawa Y."/>
            <person name="Idonuma A."/>
            <person name="Iijima M."/>
            <person name="Ikeda M."/>
            <person name="Ikeno M."/>
            <person name="Ito K."/>
            <person name="Ito S."/>
            <person name="Ito T."/>
            <person name="Ito Y."/>
            <person name="Ito Y."/>
            <person name="Iwabuchi A."/>
            <person name="Kamiya K."/>
            <person name="Karasawa W."/>
            <person name="Kurita K."/>
            <person name="Katagiri S."/>
            <person name="Kikuta A."/>
            <person name="Kobayashi H."/>
            <person name="Kobayashi N."/>
            <person name="Machita K."/>
            <person name="Maehara T."/>
            <person name="Masukawa M."/>
            <person name="Mizubayashi T."/>
            <person name="Mukai Y."/>
            <person name="Nagasaki H."/>
            <person name="Nagata Y."/>
            <person name="Naito S."/>
            <person name="Nakashima M."/>
            <person name="Nakama Y."/>
            <person name="Nakamichi Y."/>
            <person name="Nakamura M."/>
            <person name="Meguro A."/>
            <person name="Negishi M."/>
            <person name="Ohta I."/>
            <person name="Ohta T."/>
            <person name="Okamoto M."/>
            <person name="Ono N."/>
            <person name="Saji S."/>
            <person name="Sakaguchi M."/>
            <person name="Sakai K."/>
            <person name="Shibata M."/>
            <person name="Shimokawa T."/>
            <person name="Song J."/>
            <person name="Takazaki Y."/>
            <person name="Terasawa K."/>
            <person name="Tsugane M."/>
            <person name="Tsuji K."/>
            <person name="Ueda S."/>
            <person name="Waki K."/>
            <person name="Yamagata H."/>
            <person name="Yamamoto M."/>
            <person name="Yamamoto S."/>
            <person name="Yamane H."/>
            <person name="Yoshiki S."/>
            <person name="Yoshihara R."/>
            <person name="Yukawa K."/>
            <person name="Zhong H."/>
            <person name="Yano M."/>
            <person name="Yuan Q."/>
            <person name="Ouyang S."/>
            <person name="Liu J."/>
            <person name="Jones K.M."/>
            <person name="Gansberger K."/>
            <person name="Moffat K."/>
            <person name="Hill J."/>
            <person name="Bera J."/>
            <person name="Fadrosh D."/>
            <person name="Jin S."/>
            <person name="Johri S."/>
            <person name="Kim M."/>
            <person name="Overton L."/>
            <person name="Reardon M."/>
            <person name="Tsitrin T."/>
            <person name="Vuong H."/>
            <person name="Weaver B."/>
            <person name="Ciecko A."/>
            <person name="Tallon L."/>
            <person name="Jackson J."/>
            <person name="Pai G."/>
            <person name="Aken S.V."/>
            <person name="Utterback T."/>
            <person name="Reidmuller S."/>
            <person name="Feldblyum T."/>
            <person name="Hsiao J."/>
            <person name="Zismann V."/>
            <person name="Iobst S."/>
            <person name="de Vazeille A.R."/>
            <person name="Buell C.R."/>
            <person name="Ying K."/>
            <person name="Li Y."/>
            <person name="Lu T."/>
            <person name="Huang Y."/>
            <person name="Zhao Q."/>
            <person name="Feng Q."/>
            <person name="Zhang L."/>
            <person name="Zhu J."/>
            <person name="Weng Q."/>
            <person name="Mu J."/>
            <person name="Lu Y."/>
            <person name="Fan D."/>
            <person name="Liu Y."/>
            <person name="Guan J."/>
            <person name="Zhang Y."/>
            <person name="Yu S."/>
            <person name="Liu X."/>
            <person name="Zhang Y."/>
            <person name="Hong G."/>
            <person name="Han B."/>
            <person name="Choisne N."/>
            <person name="Demange N."/>
            <person name="Orjeda G."/>
            <person name="Samain S."/>
            <person name="Cattolico L."/>
            <person name="Pelletier E."/>
            <person name="Couloux A."/>
            <person name="Segurens B."/>
            <person name="Wincker P."/>
            <person name="D'Hont A."/>
            <person name="Scarpelli C."/>
            <person name="Weissenbach J."/>
            <person name="Salanoubat M."/>
            <person name="Quetier F."/>
            <person name="Yu Y."/>
            <person name="Kim H.R."/>
            <person name="Rambo T."/>
            <person name="Currie J."/>
            <person name="Collura K."/>
            <person name="Luo M."/>
            <person name="Yang T."/>
            <person name="Ammiraju J.S.S."/>
            <person name="Engler F."/>
            <person name="Soderlund C."/>
            <person name="Wing R.A."/>
            <person name="Palmer L.E."/>
            <person name="de la Bastide M."/>
            <person name="Spiegel L."/>
            <person name="Nascimento L."/>
            <person name="Zutavern T."/>
            <person name="O'Shaughnessy A."/>
            <person name="Dike S."/>
            <person name="Dedhia N."/>
            <person name="Preston R."/>
            <person name="Balija V."/>
            <person name="McCombie W.R."/>
            <person name="Chow T."/>
            <person name="Chen H."/>
            <person name="Chung M."/>
            <person name="Chen C."/>
            <person name="Shaw J."/>
            <person name="Wu H."/>
            <person name="Hsiao K."/>
            <person name="Chao Y."/>
            <person name="Chu M."/>
            <person name="Cheng C."/>
            <person name="Hour A."/>
            <person name="Lee P."/>
            <person name="Lin S."/>
            <person name="Lin Y."/>
            <person name="Liou J."/>
            <person name="Liu S."/>
            <person name="Hsing Y."/>
            <person name="Raghuvanshi S."/>
            <person name="Mohanty A."/>
            <person name="Bharti A.K."/>
            <person name="Gaur A."/>
            <person name="Gupta V."/>
            <person name="Kumar D."/>
            <person name="Ravi V."/>
            <person name="Vij S."/>
            <person name="Kapur A."/>
            <person name="Khurana P."/>
            <person name="Khurana P."/>
            <person name="Khurana J.P."/>
            <person name="Tyagi A.K."/>
            <person name="Gaikwad K."/>
            <person name="Singh A."/>
            <person name="Dalal V."/>
            <person name="Srivastava S."/>
            <person name="Dixit A."/>
            <person name="Pal A.K."/>
            <person name="Ghazi I.A."/>
            <person name="Yadav M."/>
            <person name="Pandit A."/>
            <person name="Bhargava A."/>
            <person name="Sureshbabu K."/>
            <person name="Batra K."/>
            <person name="Sharma T.R."/>
            <person name="Mohapatra T."/>
            <person name="Singh N.K."/>
            <person name="Messing J."/>
            <person name="Nelson A.B."/>
            <person name="Fuks G."/>
            <person name="Kavchok S."/>
            <person name="Keizer G."/>
            <person name="Linton E."/>
            <person name="Llaca V."/>
            <person name="Song R."/>
            <person name="Tanyolac B."/>
            <person name="Young S."/>
            <person name="Ho-Il K."/>
            <person name="Hahn J.H."/>
            <person name="Sangsakoo G."/>
            <person name="Vanavichit A."/>
            <person name="de Mattos Luiz.A.T."/>
            <person name="Zimmer P.D."/>
            <person name="Malone G."/>
            <person name="Dellagostin O."/>
            <person name="de Oliveira A.C."/>
            <person name="Bevan M."/>
            <person name="Bancroft I."/>
            <person name="Minx P."/>
            <person name="Cordum H."/>
            <person name="Wilson R."/>
            <person name="Cheng Z."/>
            <person name="Jin W."/>
            <person name="Jiang J."/>
            <person name="Leong S.A."/>
            <person name="Iwama H."/>
            <person name="Gojobori T."/>
            <person name="Itoh T."/>
            <person name="Niimura Y."/>
            <person name="Fujii Y."/>
            <person name="Habara T."/>
            <person name="Sakai H."/>
            <person name="Sato Y."/>
            <person name="Wilson G."/>
            <person name="Kumar K."/>
            <person name="McCouch S."/>
            <person name="Juretic N."/>
            <person name="Hoen D."/>
            <person name="Wright S."/>
            <person name="Bruskiewich R."/>
            <person name="Bureau T."/>
            <person name="Miyao A."/>
            <person name="Hirochika H."/>
            <person name="Nishikawa T."/>
            <person name="Kadowaki K."/>
            <person name="Sugiura M."/>
            <person name="Burr B."/>
            <person name="Sasaki T."/>
        </authorList>
    </citation>
    <scope>NUCLEOTIDE SEQUENCE [LARGE SCALE GENOMIC DNA]</scope>
    <source>
        <strain evidence="3">cv. Nipponbare</strain>
    </source>
</reference>
<dbReference type="EMBL" id="AP014958">
    <property type="protein sequence ID" value="BAS78618.1"/>
    <property type="molecule type" value="Genomic_DNA"/>
</dbReference>
<dbReference type="STRING" id="39947.A0A0P0VIV7"/>
<name>A0A0P0VIV7_ORYSJ</name>